<feature type="transmembrane region" description="Helical" evidence="1">
    <location>
        <begin position="36"/>
        <end position="57"/>
    </location>
</feature>
<evidence type="ECO:0000256" key="1">
    <source>
        <dbReference type="SAM" id="Phobius"/>
    </source>
</evidence>
<keyword evidence="1" id="KW-0472">Membrane</keyword>
<dbReference type="RefSeq" id="XP_005718936.1">
    <property type="nucleotide sequence ID" value="XM_005718879.1"/>
</dbReference>
<dbReference type="Gramene" id="CDF39031">
    <property type="protein sequence ID" value="CDF39031"/>
    <property type="gene ID" value="CHC_T00000068001"/>
</dbReference>
<evidence type="ECO:0000313" key="2">
    <source>
        <dbReference type="EMBL" id="CDF39031.1"/>
    </source>
</evidence>
<dbReference type="GeneID" id="17326655"/>
<organism evidence="2 3">
    <name type="scientific">Chondrus crispus</name>
    <name type="common">Carrageen Irish moss</name>
    <name type="synonym">Polymorpha crispa</name>
    <dbReference type="NCBI Taxonomy" id="2769"/>
    <lineage>
        <taxon>Eukaryota</taxon>
        <taxon>Rhodophyta</taxon>
        <taxon>Florideophyceae</taxon>
        <taxon>Rhodymeniophycidae</taxon>
        <taxon>Gigartinales</taxon>
        <taxon>Gigartinaceae</taxon>
        <taxon>Chondrus</taxon>
    </lineage>
</organism>
<keyword evidence="3" id="KW-1185">Reference proteome</keyword>
<accession>R7QNJ4</accession>
<name>R7QNJ4_CHOCR</name>
<protein>
    <submittedName>
        <fullName evidence="2">Uncharacterized protein</fullName>
    </submittedName>
</protein>
<keyword evidence="1" id="KW-0812">Transmembrane</keyword>
<dbReference type="AlphaFoldDB" id="R7QNJ4"/>
<evidence type="ECO:0000313" key="3">
    <source>
        <dbReference type="Proteomes" id="UP000012073"/>
    </source>
</evidence>
<keyword evidence="1" id="KW-1133">Transmembrane helix</keyword>
<dbReference type="EMBL" id="HG001984">
    <property type="protein sequence ID" value="CDF39031.1"/>
    <property type="molecule type" value="Genomic_DNA"/>
</dbReference>
<dbReference type="KEGG" id="ccp:CHC_T00000068001"/>
<proteinExistence type="predicted"/>
<dbReference type="Proteomes" id="UP000012073">
    <property type="component" value="Unassembled WGS sequence"/>
</dbReference>
<gene>
    <name evidence="2" type="ORF">CHC_T00000068001</name>
</gene>
<sequence length="77" mass="8527">MPLGPEFSSSFGRGHHHVMVFVDAWDSWRQGDPVRVLLFVMLFSFALQLPIGVVAPFGDGATPRSVVNRTRGTLTEK</sequence>
<reference evidence="3" key="1">
    <citation type="journal article" date="2013" name="Proc. Natl. Acad. Sci. U.S.A.">
        <title>Genome structure and metabolic features in the red seaweed Chondrus crispus shed light on evolution of the Archaeplastida.</title>
        <authorList>
            <person name="Collen J."/>
            <person name="Porcel B."/>
            <person name="Carre W."/>
            <person name="Ball S.G."/>
            <person name="Chaparro C."/>
            <person name="Tonon T."/>
            <person name="Barbeyron T."/>
            <person name="Michel G."/>
            <person name="Noel B."/>
            <person name="Valentin K."/>
            <person name="Elias M."/>
            <person name="Artiguenave F."/>
            <person name="Arun A."/>
            <person name="Aury J.M."/>
            <person name="Barbosa-Neto J.F."/>
            <person name="Bothwell J.H."/>
            <person name="Bouget F.Y."/>
            <person name="Brillet L."/>
            <person name="Cabello-Hurtado F."/>
            <person name="Capella-Gutierrez S."/>
            <person name="Charrier B."/>
            <person name="Cladiere L."/>
            <person name="Cock J.M."/>
            <person name="Coelho S.M."/>
            <person name="Colleoni C."/>
            <person name="Czjzek M."/>
            <person name="Da Silva C."/>
            <person name="Delage L."/>
            <person name="Denoeud F."/>
            <person name="Deschamps P."/>
            <person name="Dittami S.M."/>
            <person name="Gabaldon T."/>
            <person name="Gachon C.M."/>
            <person name="Groisillier A."/>
            <person name="Herve C."/>
            <person name="Jabbari K."/>
            <person name="Katinka M."/>
            <person name="Kloareg B."/>
            <person name="Kowalczyk N."/>
            <person name="Labadie K."/>
            <person name="Leblanc C."/>
            <person name="Lopez P.J."/>
            <person name="McLachlan D.H."/>
            <person name="Meslet-Cladiere L."/>
            <person name="Moustafa A."/>
            <person name="Nehr Z."/>
            <person name="Nyvall Collen P."/>
            <person name="Panaud O."/>
            <person name="Partensky F."/>
            <person name="Poulain J."/>
            <person name="Rensing S.A."/>
            <person name="Rousvoal S."/>
            <person name="Samson G."/>
            <person name="Symeonidi A."/>
            <person name="Weissenbach J."/>
            <person name="Zambounis A."/>
            <person name="Wincker P."/>
            <person name="Boyen C."/>
        </authorList>
    </citation>
    <scope>NUCLEOTIDE SEQUENCE [LARGE SCALE GENOMIC DNA]</scope>
    <source>
        <strain evidence="3">cv. Stackhouse</strain>
    </source>
</reference>